<dbReference type="PROSITE" id="PS51387">
    <property type="entry name" value="FAD_PCMH"/>
    <property type="match status" value="1"/>
</dbReference>
<keyword evidence="2" id="KW-0274">FAD</keyword>
<accession>A0A6L9MP56</accession>
<dbReference type="InterPro" id="IPR016169">
    <property type="entry name" value="FAD-bd_PCMH_sub2"/>
</dbReference>
<dbReference type="EMBL" id="JAAAMJ010000031">
    <property type="protein sequence ID" value="NDV89198.1"/>
    <property type="molecule type" value="Genomic_DNA"/>
</dbReference>
<evidence type="ECO:0000256" key="2">
    <source>
        <dbReference type="ARBA" id="ARBA00022827"/>
    </source>
</evidence>
<evidence type="ECO:0000259" key="4">
    <source>
        <dbReference type="PROSITE" id="PS51387"/>
    </source>
</evidence>
<evidence type="ECO:0000256" key="1">
    <source>
        <dbReference type="ARBA" id="ARBA00022630"/>
    </source>
</evidence>
<dbReference type="AlphaFoldDB" id="A0A6L9MP56"/>
<dbReference type="InterPro" id="IPR036318">
    <property type="entry name" value="FAD-bd_PCMH-like_sf"/>
</dbReference>
<evidence type="ECO:0000313" key="5">
    <source>
        <dbReference type="EMBL" id="NDV89198.1"/>
    </source>
</evidence>
<keyword evidence="3" id="KW-0560">Oxidoreductase</keyword>
<dbReference type="Pfam" id="PF00941">
    <property type="entry name" value="FAD_binding_5"/>
    <property type="match status" value="1"/>
</dbReference>
<dbReference type="Gene3D" id="3.30.465.10">
    <property type="match status" value="1"/>
</dbReference>
<dbReference type="InterPro" id="IPR051312">
    <property type="entry name" value="Diverse_Substr_Oxidored"/>
</dbReference>
<dbReference type="Gene3D" id="3.30.390.50">
    <property type="entry name" value="CO dehydrogenase flavoprotein, C-terminal domain"/>
    <property type="match status" value="1"/>
</dbReference>
<evidence type="ECO:0000256" key="3">
    <source>
        <dbReference type="ARBA" id="ARBA00023002"/>
    </source>
</evidence>
<protein>
    <submittedName>
        <fullName evidence="5">Xanthine dehydrogenase family protein subunit M</fullName>
    </submittedName>
</protein>
<sequence>MKAASLGYARATSLDEVFALWREAGEDARLIAGGQSLVASLNLRLSDVPALIDINHVEALSGVNDRGDVVRIGALTRHRDLLDSPLLAEHAPLLPQAAQQIAHPAIRTRGSVGGSLAYADPAAELPACMVALDATLVLLGEDGAERRVRSDDFFLGLFETALRPFEMIVAVEVPKCPSGGRQRLIELSRRSGDYALVGVAACAADAALSRARIVFFGVGEKAVLAAGASRAASDGADEAALHGALMEDIDPMSDMNGTAAFKRHLAVVLLRRVLADLRSDEWRGTAH</sequence>
<dbReference type="RefSeq" id="WP_163046052.1">
    <property type="nucleotide sequence ID" value="NZ_JAAAMJ010000031.1"/>
</dbReference>
<dbReference type="InterPro" id="IPR016166">
    <property type="entry name" value="FAD-bd_PCMH"/>
</dbReference>
<dbReference type="GO" id="GO:0071949">
    <property type="term" value="F:FAD binding"/>
    <property type="evidence" value="ECO:0007669"/>
    <property type="project" value="InterPro"/>
</dbReference>
<dbReference type="Pfam" id="PF03450">
    <property type="entry name" value="CO_deh_flav_C"/>
    <property type="match status" value="1"/>
</dbReference>
<dbReference type="InterPro" id="IPR005107">
    <property type="entry name" value="CO_DH_flav_C"/>
</dbReference>
<feature type="domain" description="FAD-binding PCMH-type" evidence="4">
    <location>
        <begin position="1"/>
        <end position="178"/>
    </location>
</feature>
<dbReference type="Gene3D" id="3.30.43.10">
    <property type="entry name" value="Uridine Diphospho-n-acetylenolpyruvylglucosamine Reductase, domain 2"/>
    <property type="match status" value="1"/>
</dbReference>
<evidence type="ECO:0000313" key="6">
    <source>
        <dbReference type="Proteomes" id="UP000476332"/>
    </source>
</evidence>
<dbReference type="InterPro" id="IPR002346">
    <property type="entry name" value="Mopterin_DH_FAD-bd"/>
</dbReference>
<dbReference type="PANTHER" id="PTHR42659:SF2">
    <property type="entry name" value="XANTHINE DEHYDROGENASE SUBUNIT C-RELATED"/>
    <property type="match status" value="1"/>
</dbReference>
<reference evidence="5 6" key="1">
    <citation type="submission" date="2020-01" db="EMBL/GenBank/DDBJ databases">
        <title>Genomes of bacteria type strains.</title>
        <authorList>
            <person name="Chen J."/>
            <person name="Zhu S."/>
            <person name="Chen J."/>
        </authorList>
    </citation>
    <scope>NUCLEOTIDE SEQUENCE [LARGE SCALE GENOMIC DNA]</scope>
    <source>
        <strain evidence="5 6">KCTC 52919</strain>
    </source>
</reference>
<dbReference type="SMART" id="SM01092">
    <property type="entry name" value="CO_deh_flav_C"/>
    <property type="match status" value="1"/>
</dbReference>
<dbReference type="InterPro" id="IPR016167">
    <property type="entry name" value="FAD-bd_PCMH_sub1"/>
</dbReference>
<keyword evidence="1" id="KW-0285">Flavoprotein</keyword>
<proteinExistence type="predicted"/>
<dbReference type="SUPFAM" id="SSF55447">
    <property type="entry name" value="CO dehydrogenase flavoprotein C-terminal domain-like"/>
    <property type="match status" value="1"/>
</dbReference>
<dbReference type="SUPFAM" id="SSF56176">
    <property type="entry name" value="FAD-binding/transporter-associated domain-like"/>
    <property type="match status" value="1"/>
</dbReference>
<comment type="caution">
    <text evidence="5">The sequence shown here is derived from an EMBL/GenBank/DDBJ whole genome shotgun (WGS) entry which is preliminary data.</text>
</comment>
<keyword evidence="6" id="KW-1185">Reference proteome</keyword>
<dbReference type="Proteomes" id="UP000476332">
    <property type="component" value="Unassembled WGS sequence"/>
</dbReference>
<dbReference type="InterPro" id="IPR036683">
    <property type="entry name" value="CO_DH_flav_C_dom_sf"/>
</dbReference>
<organism evidence="5 6">
    <name type="scientific">Aurantimonas aggregata</name>
    <dbReference type="NCBI Taxonomy" id="2047720"/>
    <lineage>
        <taxon>Bacteria</taxon>
        <taxon>Pseudomonadati</taxon>
        <taxon>Pseudomonadota</taxon>
        <taxon>Alphaproteobacteria</taxon>
        <taxon>Hyphomicrobiales</taxon>
        <taxon>Aurantimonadaceae</taxon>
        <taxon>Aurantimonas</taxon>
    </lineage>
</organism>
<name>A0A6L9MP56_9HYPH</name>
<gene>
    <name evidence="5" type="ORF">GTW51_21275</name>
</gene>
<dbReference type="GO" id="GO:0016491">
    <property type="term" value="F:oxidoreductase activity"/>
    <property type="evidence" value="ECO:0007669"/>
    <property type="project" value="UniProtKB-KW"/>
</dbReference>
<dbReference type="PANTHER" id="PTHR42659">
    <property type="entry name" value="XANTHINE DEHYDROGENASE SUBUNIT C-RELATED"/>
    <property type="match status" value="1"/>
</dbReference>